<sequence>MKKQEAFIKGIKPALLCSHTYEHDIFKKLLSLKYPNIIEYELKDFDNPDEIFDRGTLFFQSEDMKEKYLNESKGLKKKSREAIILLGKVLGYPPIACEFFADSEKDISLRSKRVVFDYYGIRFAGNMDDRDEICKWLWENVKAPPAEVKIESRNGVQIQIVEPSVVSI</sequence>
<reference evidence="1 2" key="2">
    <citation type="submission" date="2018-06" db="EMBL/GenBank/DDBJ databases">
        <authorList>
            <person name="Zhirakovskaya E."/>
        </authorList>
    </citation>
    <scope>NUCLEOTIDE SEQUENCE [LARGE SCALE GENOMIC DNA]</scope>
    <source>
        <strain evidence="1 2">FBKL4.011</strain>
    </source>
</reference>
<dbReference type="OrthoDB" id="2989561at2"/>
<gene>
    <name evidence="1" type="ORF">DL897_07720</name>
</gene>
<accession>A0A364K6L2</accession>
<name>A0A364K6L2_9BACL</name>
<comment type="caution">
    <text evidence="1">The sequence shown here is derived from an EMBL/GenBank/DDBJ whole genome shotgun (WGS) entry which is preliminary data.</text>
</comment>
<keyword evidence="2" id="KW-1185">Reference proteome</keyword>
<dbReference type="RefSeq" id="WP_113658563.1">
    <property type="nucleotide sequence ID" value="NZ_KZ845665.1"/>
</dbReference>
<organism evidence="1 2">
    <name type="scientific">Thermoflavimicrobium daqui</name>
    <dbReference type="NCBI Taxonomy" id="2137476"/>
    <lineage>
        <taxon>Bacteria</taxon>
        <taxon>Bacillati</taxon>
        <taxon>Bacillota</taxon>
        <taxon>Bacilli</taxon>
        <taxon>Bacillales</taxon>
        <taxon>Thermoactinomycetaceae</taxon>
        <taxon>Thermoflavimicrobium</taxon>
    </lineage>
</organism>
<evidence type="ECO:0000313" key="1">
    <source>
        <dbReference type="EMBL" id="RAL25949.1"/>
    </source>
</evidence>
<protein>
    <submittedName>
        <fullName evidence="1">Uncharacterized protein</fullName>
    </submittedName>
</protein>
<evidence type="ECO:0000313" key="2">
    <source>
        <dbReference type="Proteomes" id="UP000251213"/>
    </source>
</evidence>
<dbReference type="EMBL" id="QJKK01000003">
    <property type="protein sequence ID" value="RAL25949.1"/>
    <property type="molecule type" value="Genomic_DNA"/>
</dbReference>
<dbReference type="AlphaFoldDB" id="A0A364K6L2"/>
<reference evidence="1 2" key="1">
    <citation type="submission" date="2018-06" db="EMBL/GenBank/DDBJ databases">
        <title>Thermoflavimicrobium daqus sp. nov., a thermophilic microbe isolated from Moutai-flavour Daqu.</title>
        <authorList>
            <person name="Wang X."/>
            <person name="Zhou H."/>
        </authorList>
    </citation>
    <scope>NUCLEOTIDE SEQUENCE [LARGE SCALE GENOMIC DNA]</scope>
    <source>
        <strain evidence="1 2">FBKL4.011</strain>
    </source>
</reference>
<dbReference type="Proteomes" id="UP000251213">
    <property type="component" value="Unassembled WGS sequence"/>
</dbReference>
<proteinExistence type="predicted"/>